<evidence type="ECO:0000313" key="3">
    <source>
        <dbReference type="EMBL" id="CAB4969055.1"/>
    </source>
</evidence>
<dbReference type="EMBL" id="CAFBMM010000011">
    <property type="protein sequence ID" value="CAB4900026.1"/>
    <property type="molecule type" value="Genomic_DNA"/>
</dbReference>
<evidence type="ECO:0000313" key="2">
    <source>
        <dbReference type="EMBL" id="CAB4900026.1"/>
    </source>
</evidence>
<protein>
    <submittedName>
        <fullName evidence="2">Unannotated protein</fullName>
    </submittedName>
</protein>
<dbReference type="EMBL" id="CAFBOF010000002">
    <property type="protein sequence ID" value="CAB4969055.1"/>
    <property type="molecule type" value="Genomic_DNA"/>
</dbReference>
<dbReference type="EMBL" id="CAEZYK010000017">
    <property type="protein sequence ID" value="CAB4718984.1"/>
    <property type="molecule type" value="Genomic_DNA"/>
</dbReference>
<evidence type="ECO:0000313" key="1">
    <source>
        <dbReference type="EMBL" id="CAB4718984.1"/>
    </source>
</evidence>
<proteinExistence type="predicted"/>
<gene>
    <name evidence="1" type="ORF">UFOPK2683_00472</name>
    <name evidence="2" type="ORF">UFOPK3605_00434</name>
    <name evidence="3" type="ORF">UFOPK3897_00202</name>
    <name evidence="4" type="ORF">UFOPK4121_00506</name>
</gene>
<accession>A0A6J7FXW7</accession>
<evidence type="ECO:0000313" key="4">
    <source>
        <dbReference type="EMBL" id="CAB5018605.1"/>
    </source>
</evidence>
<sequence>MSSSDQAELSTLRTQIDDLNERISALSSRYATSSAPVVADDLYSVERSLKAARRALDRAHAHISELA</sequence>
<organism evidence="2">
    <name type="scientific">freshwater metagenome</name>
    <dbReference type="NCBI Taxonomy" id="449393"/>
    <lineage>
        <taxon>unclassified sequences</taxon>
        <taxon>metagenomes</taxon>
        <taxon>ecological metagenomes</taxon>
    </lineage>
</organism>
<dbReference type="EMBL" id="CAFBPQ010000010">
    <property type="protein sequence ID" value="CAB5018605.1"/>
    <property type="molecule type" value="Genomic_DNA"/>
</dbReference>
<dbReference type="AlphaFoldDB" id="A0A6J7FXW7"/>
<reference evidence="2" key="1">
    <citation type="submission" date="2020-05" db="EMBL/GenBank/DDBJ databases">
        <authorList>
            <person name="Chiriac C."/>
            <person name="Salcher M."/>
            <person name="Ghai R."/>
            <person name="Kavagutti S V."/>
        </authorList>
    </citation>
    <scope>NUCLEOTIDE SEQUENCE</scope>
</reference>
<name>A0A6J7FXW7_9ZZZZ</name>